<dbReference type="Gene3D" id="3.30.559.10">
    <property type="entry name" value="Chloramphenicol acetyltransferase-like domain"/>
    <property type="match status" value="2"/>
</dbReference>
<dbReference type="PANTHER" id="PTHR31623">
    <property type="entry name" value="F21J9.9"/>
    <property type="match status" value="1"/>
</dbReference>
<protein>
    <submittedName>
        <fullName evidence="4">Uncharacterized protein</fullName>
    </submittedName>
</protein>
<dbReference type="GO" id="GO:0016746">
    <property type="term" value="F:acyltransferase activity"/>
    <property type="evidence" value="ECO:0007669"/>
    <property type="project" value="UniProtKB-KW"/>
</dbReference>
<dbReference type="Pfam" id="PF02458">
    <property type="entry name" value="Transferase"/>
    <property type="match status" value="1"/>
</dbReference>
<gene>
    <name evidence="4" type="ORF">SAY86_008286</name>
</gene>
<keyword evidence="2" id="KW-0808">Transferase</keyword>
<dbReference type="EMBL" id="JAXQNO010000024">
    <property type="protein sequence ID" value="KAK4762518.1"/>
    <property type="molecule type" value="Genomic_DNA"/>
</dbReference>
<dbReference type="PANTHER" id="PTHR31623:SF17">
    <property type="entry name" value="F21J9.9"/>
    <property type="match status" value="1"/>
</dbReference>
<evidence type="ECO:0000313" key="4">
    <source>
        <dbReference type="EMBL" id="KAK4762518.1"/>
    </source>
</evidence>
<comment type="similarity">
    <text evidence="1">Belongs to the plant acyltransferase family.</text>
</comment>
<evidence type="ECO:0000256" key="2">
    <source>
        <dbReference type="ARBA" id="ARBA00022679"/>
    </source>
</evidence>
<accession>A0AAN7KDI3</accession>
<reference evidence="4 5" key="1">
    <citation type="journal article" date="2023" name="Hortic Res">
        <title>Pangenome of water caltrop reveals structural variations and asymmetric subgenome divergence after allopolyploidization.</title>
        <authorList>
            <person name="Zhang X."/>
            <person name="Chen Y."/>
            <person name="Wang L."/>
            <person name="Yuan Y."/>
            <person name="Fang M."/>
            <person name="Shi L."/>
            <person name="Lu R."/>
            <person name="Comes H.P."/>
            <person name="Ma Y."/>
            <person name="Chen Y."/>
            <person name="Huang G."/>
            <person name="Zhou Y."/>
            <person name="Zheng Z."/>
            <person name="Qiu Y."/>
        </authorList>
    </citation>
    <scope>NUCLEOTIDE SEQUENCE [LARGE SCALE GENOMIC DNA]</scope>
    <source>
        <strain evidence="4">F231</strain>
    </source>
</reference>
<proteinExistence type="inferred from homology"/>
<evidence type="ECO:0000256" key="3">
    <source>
        <dbReference type="ARBA" id="ARBA00023315"/>
    </source>
</evidence>
<sequence length="269" mass="29771">MKVFEVEIVGRETIKPSSPTPDNLRRYSLSMLDQIAPPVFMPLIVFFPKDDLMTNEEKIDRLKRSLSQALARFYPLAGRVKGDNLSIECNDEGAHYVEARVECDLADILEYPVPGLLNRLLPFKLEDVGELVAAFQVSLFNCGGLALSFCISHKAADALSFFTFINSWAAIARGDIRNLVTPCFDSAAMFPAVDPSLLPRTMGIVKEGIATKRFVFDAAAIASLREKYDAGAAVASEEPYRRRLTRVEALSAFMWSRYMASTQAAADEG</sequence>
<dbReference type="AlphaFoldDB" id="A0AAN7KDI3"/>
<dbReference type="InterPro" id="IPR023213">
    <property type="entry name" value="CAT-like_dom_sf"/>
</dbReference>
<keyword evidence="5" id="KW-1185">Reference proteome</keyword>
<keyword evidence="3" id="KW-0012">Acyltransferase</keyword>
<evidence type="ECO:0000313" key="5">
    <source>
        <dbReference type="Proteomes" id="UP001346149"/>
    </source>
</evidence>
<evidence type="ECO:0000256" key="1">
    <source>
        <dbReference type="ARBA" id="ARBA00009861"/>
    </source>
</evidence>
<dbReference type="Proteomes" id="UP001346149">
    <property type="component" value="Unassembled WGS sequence"/>
</dbReference>
<organism evidence="4 5">
    <name type="scientific">Trapa natans</name>
    <name type="common">Water chestnut</name>
    <dbReference type="NCBI Taxonomy" id="22666"/>
    <lineage>
        <taxon>Eukaryota</taxon>
        <taxon>Viridiplantae</taxon>
        <taxon>Streptophyta</taxon>
        <taxon>Embryophyta</taxon>
        <taxon>Tracheophyta</taxon>
        <taxon>Spermatophyta</taxon>
        <taxon>Magnoliopsida</taxon>
        <taxon>eudicotyledons</taxon>
        <taxon>Gunneridae</taxon>
        <taxon>Pentapetalae</taxon>
        <taxon>rosids</taxon>
        <taxon>malvids</taxon>
        <taxon>Myrtales</taxon>
        <taxon>Lythraceae</taxon>
        <taxon>Trapa</taxon>
    </lineage>
</organism>
<comment type="caution">
    <text evidence="4">The sequence shown here is derived from an EMBL/GenBank/DDBJ whole genome shotgun (WGS) entry which is preliminary data.</text>
</comment>
<name>A0AAN7KDI3_TRANT</name>